<reference evidence="5 6" key="1">
    <citation type="submission" date="2022-12" db="EMBL/GenBank/DDBJ databases">
        <title>Chromosome-level genome of Tegillarca granosa.</title>
        <authorList>
            <person name="Kim J."/>
        </authorList>
    </citation>
    <scope>NUCLEOTIDE SEQUENCE [LARGE SCALE GENOMIC DNA]</scope>
    <source>
        <strain evidence="5">Teg-2019</strain>
        <tissue evidence="5">Adductor muscle</tissue>
    </source>
</reference>
<dbReference type="PROSITE" id="PS50089">
    <property type="entry name" value="ZF_RING_2"/>
    <property type="match status" value="1"/>
</dbReference>
<dbReference type="PANTHER" id="PTHR10044:SF139">
    <property type="entry name" value="DEATH-ASSOCIATED INHIBITOR OF APOPTOSIS 2"/>
    <property type="match status" value="1"/>
</dbReference>
<gene>
    <name evidence="5" type="ORF">KUTeg_007720</name>
</gene>
<evidence type="ECO:0000256" key="2">
    <source>
        <dbReference type="ARBA" id="ARBA00022833"/>
    </source>
</evidence>
<keyword evidence="2" id="KW-0862">Zinc</keyword>
<keyword evidence="1 3" id="KW-0479">Metal-binding</keyword>
<dbReference type="InterPro" id="IPR013083">
    <property type="entry name" value="Znf_RING/FYVE/PHD"/>
</dbReference>
<keyword evidence="6" id="KW-1185">Reference proteome</keyword>
<evidence type="ECO:0000259" key="4">
    <source>
        <dbReference type="PROSITE" id="PS50089"/>
    </source>
</evidence>
<keyword evidence="1 3" id="KW-0863">Zinc-finger</keyword>
<dbReference type="PANTHER" id="PTHR10044">
    <property type="entry name" value="INHIBITOR OF APOPTOSIS"/>
    <property type="match status" value="1"/>
</dbReference>
<evidence type="ECO:0000256" key="1">
    <source>
        <dbReference type="ARBA" id="ARBA00022771"/>
    </source>
</evidence>
<dbReference type="EMBL" id="JARBDR010000337">
    <property type="protein sequence ID" value="KAJ8315570.1"/>
    <property type="molecule type" value="Genomic_DNA"/>
</dbReference>
<dbReference type="SUPFAM" id="SSF57850">
    <property type="entry name" value="RING/U-box"/>
    <property type="match status" value="1"/>
</dbReference>
<evidence type="ECO:0000313" key="6">
    <source>
        <dbReference type="Proteomes" id="UP001217089"/>
    </source>
</evidence>
<evidence type="ECO:0000313" key="5">
    <source>
        <dbReference type="EMBL" id="KAJ8315570.1"/>
    </source>
</evidence>
<dbReference type="Pfam" id="PF13920">
    <property type="entry name" value="zf-C3HC4_3"/>
    <property type="match status" value="1"/>
</dbReference>
<evidence type="ECO:0000256" key="3">
    <source>
        <dbReference type="PROSITE-ProRule" id="PRU00175"/>
    </source>
</evidence>
<sequence length="130" mass="14153">MLFVCPDCYVSLANENNFLLSTAVYELEPPTENTNDNISISTEVQNSGNTSTSNVTPTKLLMDTIAAESLIKCGYEREDQTCCKICVEKEVSIVFLPCGHLCSCVECAPALKQCPICRATIKGTVKAYLS</sequence>
<comment type="caution">
    <text evidence="5">The sequence shown here is derived from an EMBL/GenBank/DDBJ whole genome shotgun (WGS) entry which is preliminary data.</text>
</comment>
<dbReference type="Proteomes" id="UP001217089">
    <property type="component" value="Unassembled WGS sequence"/>
</dbReference>
<protein>
    <recommendedName>
        <fullName evidence="4">RING-type domain-containing protein</fullName>
    </recommendedName>
</protein>
<accession>A0ABQ9FIQ3</accession>
<dbReference type="Gene3D" id="3.30.40.10">
    <property type="entry name" value="Zinc/RING finger domain, C3HC4 (zinc finger)"/>
    <property type="match status" value="1"/>
</dbReference>
<organism evidence="5 6">
    <name type="scientific">Tegillarca granosa</name>
    <name type="common">Malaysian cockle</name>
    <name type="synonym">Anadara granosa</name>
    <dbReference type="NCBI Taxonomy" id="220873"/>
    <lineage>
        <taxon>Eukaryota</taxon>
        <taxon>Metazoa</taxon>
        <taxon>Spiralia</taxon>
        <taxon>Lophotrochozoa</taxon>
        <taxon>Mollusca</taxon>
        <taxon>Bivalvia</taxon>
        <taxon>Autobranchia</taxon>
        <taxon>Pteriomorphia</taxon>
        <taxon>Arcoida</taxon>
        <taxon>Arcoidea</taxon>
        <taxon>Arcidae</taxon>
        <taxon>Tegillarca</taxon>
    </lineage>
</organism>
<proteinExistence type="predicted"/>
<dbReference type="InterPro" id="IPR001841">
    <property type="entry name" value="Znf_RING"/>
</dbReference>
<feature type="domain" description="RING-type" evidence="4">
    <location>
        <begin position="83"/>
        <end position="118"/>
    </location>
</feature>
<dbReference type="InterPro" id="IPR050784">
    <property type="entry name" value="IAP"/>
</dbReference>
<name>A0ABQ9FIQ3_TEGGR</name>